<name>E8UX52_TERSS</name>
<gene>
    <name evidence="1" type="ordered locus">AciPR4_2213</name>
</gene>
<dbReference type="EMBL" id="CP002467">
    <property type="protein sequence ID" value="ADV83015.1"/>
    <property type="molecule type" value="Genomic_DNA"/>
</dbReference>
<proteinExistence type="predicted"/>
<organism evidence="1 2">
    <name type="scientific">Terriglobus saanensis (strain ATCC BAA-1853 / DSM 23119 / SP1PR4)</name>
    <dbReference type="NCBI Taxonomy" id="401053"/>
    <lineage>
        <taxon>Bacteria</taxon>
        <taxon>Pseudomonadati</taxon>
        <taxon>Acidobacteriota</taxon>
        <taxon>Terriglobia</taxon>
        <taxon>Terriglobales</taxon>
        <taxon>Acidobacteriaceae</taxon>
        <taxon>Terriglobus</taxon>
    </lineage>
</organism>
<evidence type="ECO:0000313" key="1">
    <source>
        <dbReference type="EMBL" id="ADV83015.1"/>
    </source>
</evidence>
<dbReference type="AlphaFoldDB" id="E8UX52"/>
<dbReference type="Proteomes" id="UP000006844">
    <property type="component" value="Chromosome"/>
</dbReference>
<dbReference type="HOGENOM" id="CLU_3384251_0_0_0"/>
<keyword evidence="2" id="KW-1185">Reference proteome</keyword>
<dbReference type="KEGG" id="tsa:AciPR4_2213"/>
<reference evidence="1 2" key="1">
    <citation type="journal article" date="2012" name="Stand. Genomic Sci.">
        <title>Complete genome sequence of Terriglobus saanensis type strain SP1PR4(T), an Acidobacteria from tundra soil.</title>
        <authorList>
            <person name="Rawat S.R."/>
            <person name="Mannisto M.K."/>
            <person name="Starovoytov V."/>
            <person name="Goodwin L."/>
            <person name="Nolan M."/>
            <person name="Hauser L."/>
            <person name="Land M."/>
            <person name="Davenport K.W."/>
            <person name="Woyke T."/>
            <person name="Haggblom M.M."/>
        </authorList>
    </citation>
    <scope>NUCLEOTIDE SEQUENCE</scope>
    <source>
        <strain evidence="2">ATCC BAA-1853 / DSM 23119 / SP1PR4</strain>
    </source>
</reference>
<protein>
    <submittedName>
        <fullName evidence="1">Uncharacterized protein</fullName>
    </submittedName>
</protein>
<evidence type="ECO:0000313" key="2">
    <source>
        <dbReference type="Proteomes" id="UP000006844"/>
    </source>
</evidence>
<accession>E8UX52</accession>
<sequence length="33" mass="3644">MPGSLFCMQFRPVEKLVAAYKDSASDEVNDHGT</sequence>